<proteinExistence type="predicted"/>
<dbReference type="Proteomes" id="UP000694890">
    <property type="component" value="Linkage group LG2"/>
</dbReference>
<dbReference type="RefSeq" id="XP_018523478.1">
    <property type="nucleotide sequence ID" value="XM_018667962.2"/>
</dbReference>
<evidence type="ECO:0000256" key="2">
    <source>
        <dbReference type="SAM" id="Phobius"/>
    </source>
</evidence>
<feature type="region of interest" description="Disordered" evidence="1">
    <location>
        <begin position="36"/>
        <end position="71"/>
    </location>
</feature>
<reference evidence="4" key="1">
    <citation type="submission" date="2025-08" db="UniProtKB">
        <authorList>
            <consortium name="RefSeq"/>
        </authorList>
    </citation>
    <scope>IDENTIFICATION</scope>
    <source>
        <tissue evidence="4">Brain</tissue>
    </source>
</reference>
<feature type="transmembrane region" description="Helical" evidence="2">
    <location>
        <begin position="6"/>
        <end position="26"/>
    </location>
</feature>
<evidence type="ECO:0000313" key="4">
    <source>
        <dbReference type="RefSeq" id="XP_018523478.1"/>
    </source>
</evidence>
<organism evidence="3 4">
    <name type="scientific">Lates calcarifer</name>
    <name type="common">Barramundi</name>
    <name type="synonym">Holocentrus calcarifer</name>
    <dbReference type="NCBI Taxonomy" id="8187"/>
    <lineage>
        <taxon>Eukaryota</taxon>
        <taxon>Metazoa</taxon>
        <taxon>Chordata</taxon>
        <taxon>Craniata</taxon>
        <taxon>Vertebrata</taxon>
        <taxon>Euteleostomi</taxon>
        <taxon>Actinopterygii</taxon>
        <taxon>Neopterygii</taxon>
        <taxon>Teleostei</taxon>
        <taxon>Neoteleostei</taxon>
        <taxon>Acanthomorphata</taxon>
        <taxon>Carangaria</taxon>
        <taxon>Carangaria incertae sedis</taxon>
        <taxon>Centropomidae</taxon>
        <taxon>Lates</taxon>
    </lineage>
</organism>
<protein>
    <submittedName>
        <fullName evidence="4">Protein PIGBOS1</fullName>
    </submittedName>
</protein>
<sequence>MLRRRIPFTQMAFATLLGVAGGIYIYRPYFEPVLKSSGQQDQDVSKKLDVTDSDDSSLLGNTSQTEARKTT</sequence>
<gene>
    <name evidence="4" type="primary">LOC108877787</name>
</gene>
<keyword evidence="2" id="KW-0812">Transmembrane</keyword>
<accession>A0AAJ7PGD4</accession>
<dbReference type="GeneID" id="108877787"/>
<keyword evidence="2" id="KW-1133">Transmembrane helix</keyword>
<dbReference type="Pfam" id="PF23670">
    <property type="entry name" value="PIGBOS1"/>
    <property type="match status" value="1"/>
</dbReference>
<dbReference type="AlphaFoldDB" id="A0AAJ7PGD4"/>
<evidence type="ECO:0000256" key="1">
    <source>
        <dbReference type="SAM" id="MobiDB-lite"/>
    </source>
</evidence>
<dbReference type="InterPro" id="IPR057394">
    <property type="entry name" value="PIGBOS1"/>
</dbReference>
<evidence type="ECO:0000313" key="3">
    <source>
        <dbReference type="Proteomes" id="UP000694890"/>
    </source>
</evidence>
<dbReference type="KEGG" id="lcf:108877787"/>
<name>A0AAJ7PGD4_LATCA</name>
<keyword evidence="2" id="KW-0472">Membrane</keyword>